<sequence>MSKSETFQNEPGSNQTITIAQKAAGRTVGGAARSALVFGMNPAVLALGAYAVVATAAAGFMLPWGMGLSAEVDRLEVQVNRLSNETDRLEGEVDRYELQNELLAENNEEFSRQNVIFEASNDAFEENNDRLDMSVEELREENKKLSASNVEYRALNAELQTSGEALTGEVDELTDLTETLTKSVKDYEQLSDELSAEVTKLEAANEDLDTQIVDLGTEVTNLGDENDRLSKLIEDFDKIEEFLSEQAENIQDSVEQLASFLSDQIDTNSDLVLTRMATAAQQKTYSWVCGYDLTYRGFPFSNDPNAEIGSTFYPMVAVGEGNDQGYVEETVLSELCLDSTDFELYLANFIGTTSVPPVEVTTNELQSCVSRYVDLAMDWYYPGTDQADEGGVSKDDWAAANFDCENLPREKKFFRYL</sequence>
<evidence type="ECO:0000256" key="2">
    <source>
        <dbReference type="SAM" id="Phobius"/>
    </source>
</evidence>
<reference evidence="3" key="1">
    <citation type="submission" date="2021-01" db="EMBL/GenBank/DDBJ databases">
        <authorList>
            <person name="Corre E."/>
            <person name="Pelletier E."/>
            <person name="Niang G."/>
            <person name="Scheremetjew M."/>
            <person name="Finn R."/>
            <person name="Kale V."/>
            <person name="Holt S."/>
            <person name="Cochrane G."/>
            <person name="Meng A."/>
            <person name="Brown T."/>
            <person name="Cohen L."/>
        </authorList>
    </citation>
    <scope>NUCLEOTIDE SEQUENCE</scope>
    <source>
        <strain evidence="3">Isolate 1302-5</strain>
    </source>
</reference>
<evidence type="ECO:0000313" key="3">
    <source>
        <dbReference type="EMBL" id="CAE2249773.1"/>
    </source>
</evidence>
<accession>A0A7S4J3C1</accession>
<evidence type="ECO:0000256" key="1">
    <source>
        <dbReference type="SAM" id="Coils"/>
    </source>
</evidence>
<organism evidence="3">
    <name type="scientific">Odontella aurita</name>
    <dbReference type="NCBI Taxonomy" id="265563"/>
    <lineage>
        <taxon>Eukaryota</taxon>
        <taxon>Sar</taxon>
        <taxon>Stramenopiles</taxon>
        <taxon>Ochrophyta</taxon>
        <taxon>Bacillariophyta</taxon>
        <taxon>Mediophyceae</taxon>
        <taxon>Biddulphiophycidae</taxon>
        <taxon>Eupodiscales</taxon>
        <taxon>Odontellaceae</taxon>
        <taxon>Odontella</taxon>
    </lineage>
</organism>
<feature type="coiled-coil region" evidence="1">
    <location>
        <begin position="65"/>
        <end position="211"/>
    </location>
</feature>
<keyword evidence="2" id="KW-1133">Transmembrane helix</keyword>
<dbReference type="AlphaFoldDB" id="A0A7S4J3C1"/>
<keyword evidence="2" id="KW-0472">Membrane</keyword>
<keyword evidence="1" id="KW-0175">Coiled coil</keyword>
<protein>
    <submittedName>
        <fullName evidence="3">Uncharacterized protein</fullName>
    </submittedName>
</protein>
<proteinExistence type="predicted"/>
<keyword evidence="2" id="KW-0812">Transmembrane</keyword>
<gene>
    <name evidence="3" type="ORF">OAUR00152_LOCUS20702</name>
</gene>
<name>A0A7S4J3C1_9STRA</name>
<feature type="transmembrane region" description="Helical" evidence="2">
    <location>
        <begin position="43"/>
        <end position="64"/>
    </location>
</feature>
<dbReference type="Gene3D" id="1.10.287.950">
    <property type="entry name" value="Methyl-accepting chemotaxis protein"/>
    <property type="match status" value="1"/>
</dbReference>
<dbReference type="EMBL" id="HBKQ01030425">
    <property type="protein sequence ID" value="CAE2249773.1"/>
    <property type="molecule type" value="Transcribed_RNA"/>
</dbReference>